<protein>
    <submittedName>
        <fullName evidence="1">Uncharacterized protein</fullName>
    </submittedName>
</protein>
<dbReference type="Proteomes" id="UP001218895">
    <property type="component" value="Chromosome"/>
</dbReference>
<proteinExistence type="predicted"/>
<accession>A0AAF0JTR2</accession>
<keyword evidence="2" id="KW-1185">Reference proteome</keyword>
<dbReference type="GeneID" id="79950937"/>
<dbReference type="KEGG" id="manq:L1994_11020"/>
<dbReference type="RefSeq" id="WP_278099493.1">
    <property type="nucleotide sequence ID" value="NZ_CP091092.1"/>
</dbReference>
<gene>
    <name evidence="1" type="ORF">L1994_11020</name>
</gene>
<evidence type="ECO:0000313" key="1">
    <source>
        <dbReference type="EMBL" id="WFN36658.1"/>
    </source>
</evidence>
<organism evidence="1 2">
    <name type="scientific">Methanomicrobium antiquum</name>
    <dbReference type="NCBI Taxonomy" id="487686"/>
    <lineage>
        <taxon>Archaea</taxon>
        <taxon>Methanobacteriati</taxon>
        <taxon>Methanobacteriota</taxon>
        <taxon>Stenosarchaea group</taxon>
        <taxon>Methanomicrobia</taxon>
        <taxon>Methanomicrobiales</taxon>
        <taxon>Methanomicrobiaceae</taxon>
        <taxon>Methanomicrobium</taxon>
    </lineage>
</organism>
<dbReference type="AlphaFoldDB" id="A0AAF0JTR2"/>
<dbReference type="EMBL" id="CP091092">
    <property type="protein sequence ID" value="WFN36658.1"/>
    <property type="molecule type" value="Genomic_DNA"/>
</dbReference>
<sequence>MIYHHILLFFFVAIILSSGCISEKEFSGDELTTIILDDPEVASLINGYEYEILDYGLAQYYAPGESDKQEVYIVKISIDTGQKRPILYSILIDYSGKVIQIGSEFGTIDPATVDPGIINKSK</sequence>
<name>A0AAF0JTR2_9EURY</name>
<reference evidence="1" key="1">
    <citation type="submission" date="2022-01" db="EMBL/GenBank/DDBJ databases">
        <title>Complete genome of Methanomicrobium antiquum DSM 21220.</title>
        <authorList>
            <person name="Chen S.-C."/>
            <person name="You Y.-T."/>
            <person name="Zhou Y.-Z."/>
            <person name="Lai M.-C."/>
        </authorList>
    </citation>
    <scope>NUCLEOTIDE SEQUENCE</scope>
    <source>
        <strain evidence="1">DSM 21220</strain>
    </source>
</reference>
<evidence type="ECO:0000313" key="2">
    <source>
        <dbReference type="Proteomes" id="UP001218895"/>
    </source>
</evidence>